<dbReference type="AlphaFoldDB" id="A0A0E9Q0P0"/>
<organism evidence="1">
    <name type="scientific">Anguilla anguilla</name>
    <name type="common">European freshwater eel</name>
    <name type="synonym">Muraena anguilla</name>
    <dbReference type="NCBI Taxonomy" id="7936"/>
    <lineage>
        <taxon>Eukaryota</taxon>
        <taxon>Metazoa</taxon>
        <taxon>Chordata</taxon>
        <taxon>Craniata</taxon>
        <taxon>Vertebrata</taxon>
        <taxon>Euteleostomi</taxon>
        <taxon>Actinopterygii</taxon>
        <taxon>Neopterygii</taxon>
        <taxon>Teleostei</taxon>
        <taxon>Anguilliformes</taxon>
        <taxon>Anguillidae</taxon>
        <taxon>Anguilla</taxon>
    </lineage>
</organism>
<protein>
    <submittedName>
        <fullName evidence="1">Uncharacterized protein</fullName>
    </submittedName>
</protein>
<evidence type="ECO:0000313" key="1">
    <source>
        <dbReference type="EMBL" id="JAH10087.1"/>
    </source>
</evidence>
<name>A0A0E9Q0P0_ANGAN</name>
<dbReference type="EMBL" id="GBXM01098490">
    <property type="protein sequence ID" value="JAH10087.1"/>
    <property type="molecule type" value="Transcribed_RNA"/>
</dbReference>
<accession>A0A0E9Q0P0</accession>
<proteinExistence type="predicted"/>
<reference evidence="1" key="1">
    <citation type="submission" date="2014-11" db="EMBL/GenBank/DDBJ databases">
        <authorList>
            <person name="Amaro Gonzalez C."/>
        </authorList>
    </citation>
    <scope>NUCLEOTIDE SEQUENCE</scope>
</reference>
<sequence>MPEVSVVWCDFKHEDLTKMHQCHKHLTPNSCCHTL</sequence>
<reference evidence="1" key="2">
    <citation type="journal article" date="2015" name="Fish Shellfish Immunol.">
        <title>Early steps in the European eel (Anguilla anguilla)-Vibrio vulnificus interaction in the gills: Role of the RtxA13 toxin.</title>
        <authorList>
            <person name="Callol A."/>
            <person name="Pajuelo D."/>
            <person name="Ebbesson L."/>
            <person name="Teles M."/>
            <person name="MacKenzie S."/>
            <person name="Amaro C."/>
        </authorList>
    </citation>
    <scope>NUCLEOTIDE SEQUENCE</scope>
</reference>